<reference evidence="2" key="1">
    <citation type="journal article" date="2011" name="Nat. Biotechnol.">
        <title>The genomic sequence of the Chinese hamster ovary (CHO)-K1 cell line.</title>
        <authorList>
            <person name="Xu X."/>
            <person name="Nagarajan H."/>
            <person name="Lewis N.E."/>
            <person name="Pan S."/>
            <person name="Cai Z."/>
            <person name="Liu X."/>
            <person name="Chen W."/>
            <person name="Xie M."/>
            <person name="Wang W."/>
            <person name="Hammond S."/>
            <person name="Andersen M.R."/>
            <person name="Neff N."/>
            <person name="Passarelli B."/>
            <person name="Koh W."/>
            <person name="Fan H.C."/>
            <person name="Wang J."/>
            <person name="Gui Y."/>
            <person name="Lee K.H."/>
            <person name="Betenbaugh M.J."/>
            <person name="Quake S.R."/>
            <person name="Famili I."/>
            <person name="Palsson B.O."/>
            <person name="Wang J."/>
        </authorList>
    </citation>
    <scope>NUCLEOTIDE SEQUENCE [LARGE SCALE GENOMIC DNA]</scope>
    <source>
        <strain evidence="2">CHO K1 cell line</strain>
    </source>
</reference>
<sequence>MPTDYGGFVVNKDPLTLIPPYESCGREVSVASGTNTPGGKCEALLQNSLSAVGGEWIGQE</sequence>
<name>G3II24_CRIGR</name>
<protein>
    <submittedName>
        <fullName evidence="1">Uncharacterized protein</fullName>
    </submittedName>
</protein>
<proteinExistence type="predicted"/>
<evidence type="ECO:0000313" key="2">
    <source>
        <dbReference type="Proteomes" id="UP000001075"/>
    </source>
</evidence>
<dbReference type="EMBL" id="JH002919">
    <property type="protein sequence ID" value="EGW14500.1"/>
    <property type="molecule type" value="Genomic_DNA"/>
</dbReference>
<dbReference type="InParanoid" id="G3II24"/>
<gene>
    <name evidence="1" type="ORF">I79_023485</name>
</gene>
<dbReference type="AlphaFoldDB" id="G3II24"/>
<evidence type="ECO:0000313" key="1">
    <source>
        <dbReference type="EMBL" id="EGW14500.1"/>
    </source>
</evidence>
<organism evidence="1 2">
    <name type="scientific">Cricetulus griseus</name>
    <name type="common">Chinese hamster</name>
    <name type="synonym">Cricetulus barabensis griseus</name>
    <dbReference type="NCBI Taxonomy" id="10029"/>
    <lineage>
        <taxon>Eukaryota</taxon>
        <taxon>Metazoa</taxon>
        <taxon>Chordata</taxon>
        <taxon>Craniata</taxon>
        <taxon>Vertebrata</taxon>
        <taxon>Euteleostomi</taxon>
        <taxon>Mammalia</taxon>
        <taxon>Eutheria</taxon>
        <taxon>Euarchontoglires</taxon>
        <taxon>Glires</taxon>
        <taxon>Rodentia</taxon>
        <taxon>Myomorpha</taxon>
        <taxon>Muroidea</taxon>
        <taxon>Cricetidae</taxon>
        <taxon>Cricetinae</taxon>
        <taxon>Cricetulus</taxon>
    </lineage>
</organism>
<accession>G3II24</accession>
<dbReference type="Proteomes" id="UP000001075">
    <property type="component" value="Unassembled WGS sequence"/>
</dbReference>